<evidence type="ECO:0000256" key="1">
    <source>
        <dbReference type="ARBA" id="ARBA00004651"/>
    </source>
</evidence>
<dbReference type="InterPro" id="IPR005829">
    <property type="entry name" value="Sugar_transporter_CS"/>
</dbReference>
<dbReference type="PANTHER" id="PTHR43528:SF1">
    <property type="entry name" value="ALPHA-KETOGLUTARATE PERMEASE"/>
    <property type="match status" value="1"/>
</dbReference>
<dbReference type="AlphaFoldDB" id="A0A7K0DTQ7"/>
<evidence type="ECO:0000313" key="11">
    <source>
        <dbReference type="EMBL" id="MQY29149.1"/>
    </source>
</evidence>
<dbReference type="OrthoDB" id="8953821at2"/>
<dbReference type="PROSITE" id="PS00217">
    <property type="entry name" value="SUGAR_TRANSPORT_2"/>
    <property type="match status" value="1"/>
</dbReference>
<name>A0A7K0DTQ7_9NOCA</name>
<dbReference type="SUPFAM" id="SSF103473">
    <property type="entry name" value="MFS general substrate transporter"/>
    <property type="match status" value="1"/>
</dbReference>
<dbReference type="Gene3D" id="1.20.1250.20">
    <property type="entry name" value="MFS general substrate transporter like domains"/>
    <property type="match status" value="2"/>
</dbReference>
<feature type="transmembrane region" description="Helical" evidence="9">
    <location>
        <begin position="356"/>
        <end position="375"/>
    </location>
</feature>
<dbReference type="PROSITE" id="PS50850">
    <property type="entry name" value="MFS"/>
    <property type="match status" value="1"/>
</dbReference>
<dbReference type="GO" id="GO:0015293">
    <property type="term" value="F:symporter activity"/>
    <property type="evidence" value="ECO:0007669"/>
    <property type="project" value="UniProtKB-KW"/>
</dbReference>
<dbReference type="Proteomes" id="UP000431401">
    <property type="component" value="Unassembled WGS sequence"/>
</dbReference>
<dbReference type="Pfam" id="PF07690">
    <property type="entry name" value="MFS_1"/>
    <property type="match status" value="1"/>
</dbReference>
<keyword evidence="4" id="KW-1003">Cell membrane</keyword>
<evidence type="ECO:0000256" key="2">
    <source>
        <dbReference type="ARBA" id="ARBA00008240"/>
    </source>
</evidence>
<dbReference type="InterPro" id="IPR051084">
    <property type="entry name" value="H+-coupled_symporters"/>
</dbReference>
<dbReference type="Pfam" id="PF00083">
    <property type="entry name" value="Sugar_tr"/>
    <property type="match status" value="1"/>
</dbReference>
<dbReference type="InterPro" id="IPR036259">
    <property type="entry name" value="MFS_trans_sf"/>
</dbReference>
<feature type="transmembrane region" description="Helical" evidence="9">
    <location>
        <begin position="262"/>
        <end position="280"/>
    </location>
</feature>
<evidence type="ECO:0000256" key="8">
    <source>
        <dbReference type="ARBA" id="ARBA00023136"/>
    </source>
</evidence>
<feature type="transmembrane region" description="Helical" evidence="9">
    <location>
        <begin position="292"/>
        <end position="309"/>
    </location>
</feature>
<evidence type="ECO:0000256" key="9">
    <source>
        <dbReference type="SAM" id="Phobius"/>
    </source>
</evidence>
<keyword evidence="8 9" id="KW-0472">Membrane</keyword>
<reference evidence="11 12" key="1">
    <citation type="submission" date="2019-10" db="EMBL/GenBank/DDBJ databases">
        <title>Nocardia macrotermitis sp. nov. and Nocardia aurantia sp. nov., isolated from the gut of fungus growing-termite Macrotermes natalensis.</title>
        <authorList>
            <person name="Benndorf R."/>
            <person name="Schwitalla J."/>
            <person name="Martin K."/>
            <person name="De Beer W."/>
            <person name="Kaster A.-K."/>
            <person name="Vollmers J."/>
            <person name="Poulsen M."/>
            <person name="Beemelmanns C."/>
        </authorList>
    </citation>
    <scope>NUCLEOTIDE SEQUENCE [LARGE SCALE GENOMIC DNA]</scope>
    <source>
        <strain evidence="11 12">RB56</strain>
    </source>
</reference>
<keyword evidence="7 9" id="KW-1133">Transmembrane helix</keyword>
<proteinExistence type="inferred from homology"/>
<evidence type="ECO:0000256" key="3">
    <source>
        <dbReference type="ARBA" id="ARBA00022448"/>
    </source>
</evidence>
<feature type="transmembrane region" description="Helical" evidence="9">
    <location>
        <begin position="381"/>
        <end position="401"/>
    </location>
</feature>
<keyword evidence="5 9" id="KW-0812">Transmembrane</keyword>
<dbReference type="EMBL" id="WEGI01000010">
    <property type="protein sequence ID" value="MQY29149.1"/>
    <property type="molecule type" value="Genomic_DNA"/>
</dbReference>
<feature type="transmembrane region" description="Helical" evidence="9">
    <location>
        <begin position="180"/>
        <end position="200"/>
    </location>
</feature>
<comment type="caution">
    <text evidence="11">The sequence shown here is derived from an EMBL/GenBank/DDBJ whole genome shotgun (WGS) entry which is preliminary data.</text>
</comment>
<accession>A0A7K0DTQ7</accession>
<evidence type="ECO:0000313" key="12">
    <source>
        <dbReference type="Proteomes" id="UP000431401"/>
    </source>
</evidence>
<dbReference type="PANTHER" id="PTHR43528">
    <property type="entry name" value="ALPHA-KETOGLUTARATE PERMEASE"/>
    <property type="match status" value="1"/>
</dbReference>
<feature type="transmembrane region" description="Helical" evidence="9">
    <location>
        <begin position="321"/>
        <end position="344"/>
    </location>
</feature>
<gene>
    <name evidence="11" type="primary">proP_2</name>
    <name evidence="11" type="ORF">NRB56_47380</name>
</gene>
<comment type="subcellular location">
    <subcellularLocation>
        <location evidence="1">Cell membrane</location>
        <topology evidence="1">Multi-pass membrane protein</topology>
    </subcellularLocation>
</comment>
<comment type="similarity">
    <text evidence="2">Belongs to the major facilitator superfamily. Metabolite:H+ Symporter (MHS) family (TC 2.A.1.6) family.</text>
</comment>
<keyword evidence="6" id="KW-0769">Symport</keyword>
<evidence type="ECO:0000256" key="6">
    <source>
        <dbReference type="ARBA" id="ARBA00022847"/>
    </source>
</evidence>
<feature type="transmembrane region" description="Helical" evidence="9">
    <location>
        <begin position="100"/>
        <end position="120"/>
    </location>
</feature>
<feature type="domain" description="Major facilitator superfamily (MFS) profile" evidence="10">
    <location>
        <begin position="5"/>
        <end position="404"/>
    </location>
</feature>
<dbReference type="InterPro" id="IPR011701">
    <property type="entry name" value="MFS"/>
</dbReference>
<feature type="transmembrane region" description="Helical" evidence="9">
    <location>
        <begin position="76"/>
        <end position="94"/>
    </location>
</feature>
<evidence type="ECO:0000256" key="7">
    <source>
        <dbReference type="ARBA" id="ARBA00022989"/>
    </source>
</evidence>
<sequence length="423" mass="44413">MSRIRLLAVCAGFGLEAYDWGLYPLLLCYFGPSFFGGDPQHALFSGFAVFAAGFLTRPLGGLVLGRYADTRGRRPAMRLCLAGAGIAALGMALTPSGTTVGVAAPILVLLWRTLLGFSFGGETPLGHSYMYEMTPQQRRGAGAALLATAACIGGIVANLLVLGLVLALGPDGMAAGGWRIPFLVGALASMLFAALRGGLAESGEFELRRHQAYSWWSARRSLAVPMLSVAGVTIGAAASFYLWSAVPTAYAITLLHLDDTQVLLATSTASLVNVVALPLFGRLGDRVGCARLLSSAATVMTVAIGPLLYCLDHGGVPGYWIVVLASHLIMAGMVATMPAVLAGLVPARYRVTAEALPYTAVVTLFGGTMPMLKQLTADHPVLLTAYVMLLLSITVATTRWADRREPADARPVLVPPRTVPQQG</sequence>
<feature type="transmembrane region" description="Helical" evidence="9">
    <location>
        <begin position="141"/>
        <end position="168"/>
    </location>
</feature>
<evidence type="ECO:0000256" key="5">
    <source>
        <dbReference type="ARBA" id="ARBA00022692"/>
    </source>
</evidence>
<keyword evidence="12" id="KW-1185">Reference proteome</keyword>
<dbReference type="InterPro" id="IPR005828">
    <property type="entry name" value="MFS_sugar_transport-like"/>
</dbReference>
<dbReference type="GO" id="GO:0005886">
    <property type="term" value="C:plasma membrane"/>
    <property type="evidence" value="ECO:0007669"/>
    <property type="project" value="UniProtKB-SubCell"/>
</dbReference>
<organism evidence="11 12">
    <name type="scientific">Nocardia aurantia</name>
    <dbReference type="NCBI Taxonomy" id="2585199"/>
    <lineage>
        <taxon>Bacteria</taxon>
        <taxon>Bacillati</taxon>
        <taxon>Actinomycetota</taxon>
        <taxon>Actinomycetes</taxon>
        <taxon>Mycobacteriales</taxon>
        <taxon>Nocardiaceae</taxon>
        <taxon>Nocardia</taxon>
    </lineage>
</organism>
<feature type="transmembrane region" description="Helical" evidence="9">
    <location>
        <begin position="41"/>
        <end position="64"/>
    </location>
</feature>
<evidence type="ECO:0000256" key="4">
    <source>
        <dbReference type="ARBA" id="ARBA00022475"/>
    </source>
</evidence>
<keyword evidence="3" id="KW-0813">Transport</keyword>
<dbReference type="InterPro" id="IPR020846">
    <property type="entry name" value="MFS_dom"/>
</dbReference>
<protein>
    <submittedName>
        <fullName evidence="11">Proline/betaine transporter</fullName>
    </submittedName>
</protein>
<dbReference type="RefSeq" id="WP_153345684.1">
    <property type="nucleotide sequence ID" value="NZ_WEGI01000010.1"/>
</dbReference>
<feature type="transmembrane region" description="Helical" evidence="9">
    <location>
        <begin position="221"/>
        <end position="242"/>
    </location>
</feature>
<evidence type="ECO:0000259" key="10">
    <source>
        <dbReference type="PROSITE" id="PS50850"/>
    </source>
</evidence>